<protein>
    <submittedName>
        <fullName evidence="5">Uncharacterized protein</fullName>
    </submittedName>
</protein>
<dbReference type="PANTHER" id="PTHR43649">
    <property type="entry name" value="ARABINOSE-BINDING PROTEIN-RELATED"/>
    <property type="match status" value="1"/>
</dbReference>
<keyword evidence="6" id="KW-1185">Reference proteome</keyword>
<sequence length="479" mass="52997">MSKVMKSGFIFILAVVMLITGCSGNNEQAVDNKGNEEAEPAATLKDLPEPFGIKLQDMDGGGTLKGQYKGKKITVAVSSGSFENAIKAVAPYFEQVSGAKVEVQSIPSENLTDKVQLDLNSSHIYDIIITPIAFMHGFAEGDQLKDLQPFVDNPGIASPNLDIDDFIPSLLDIYGRYKGKLVAFPYKPDVQLFFYRKDLFEDSNVKAAFKEKNGNELKVPETPEEFVETAKFFTKSLNPDSPVTYGYSTMASKGRSRWLWINRLAYYGGTNVDENFKPAFNNKAGLDAMNTMLEIQKTTPKDLLQFGWDDANNFFATGEVAMMEQWPGLYSVIQGDKSKVKDKVGFAVTPGQAPTLGGWAIAMAKTSKQEELAYKFIEYVTSKDAELLKVEHTMDPTRKSNYDRPEVRDSQSFYPALLESLKAAKILADTDVPFISAKLNDIQEVSTHSVLNGQTTPEEALKSMADSFETEIGKLNLSK</sequence>
<evidence type="ECO:0000313" key="5">
    <source>
        <dbReference type="EMBL" id="GGD61387.1"/>
    </source>
</evidence>
<dbReference type="Pfam" id="PF01547">
    <property type="entry name" value="SBP_bac_1"/>
    <property type="match status" value="1"/>
</dbReference>
<evidence type="ECO:0000313" key="6">
    <source>
        <dbReference type="Proteomes" id="UP000612456"/>
    </source>
</evidence>
<keyword evidence="3 4" id="KW-0732">Signal</keyword>
<comment type="similarity">
    <text evidence="1">Belongs to the bacterial solute-binding protein 1 family.</text>
</comment>
<proteinExistence type="inferred from homology"/>
<evidence type="ECO:0000256" key="1">
    <source>
        <dbReference type="ARBA" id="ARBA00008520"/>
    </source>
</evidence>
<dbReference type="Proteomes" id="UP000612456">
    <property type="component" value="Unassembled WGS sequence"/>
</dbReference>
<dbReference type="EMBL" id="BMHP01000001">
    <property type="protein sequence ID" value="GGD61387.1"/>
    <property type="molecule type" value="Genomic_DNA"/>
</dbReference>
<feature type="chain" id="PRO_5038667492" evidence="4">
    <location>
        <begin position="29"/>
        <end position="479"/>
    </location>
</feature>
<organism evidence="5 6">
    <name type="scientific">Paenibacillus nasutitermitis</name>
    <dbReference type="NCBI Taxonomy" id="1652958"/>
    <lineage>
        <taxon>Bacteria</taxon>
        <taxon>Bacillati</taxon>
        <taxon>Bacillota</taxon>
        <taxon>Bacilli</taxon>
        <taxon>Bacillales</taxon>
        <taxon>Paenibacillaceae</taxon>
        <taxon>Paenibacillus</taxon>
    </lineage>
</organism>
<dbReference type="InterPro" id="IPR050490">
    <property type="entry name" value="Bact_solute-bd_prot1"/>
</dbReference>
<reference evidence="5" key="2">
    <citation type="submission" date="2020-09" db="EMBL/GenBank/DDBJ databases">
        <authorList>
            <person name="Sun Q."/>
            <person name="Zhou Y."/>
        </authorList>
    </citation>
    <scope>NUCLEOTIDE SEQUENCE</scope>
    <source>
        <strain evidence="5">CGMCC 1.15178</strain>
    </source>
</reference>
<dbReference type="SUPFAM" id="SSF53850">
    <property type="entry name" value="Periplasmic binding protein-like II"/>
    <property type="match status" value="1"/>
</dbReference>
<feature type="signal peptide" evidence="4">
    <location>
        <begin position="1"/>
        <end position="28"/>
    </location>
</feature>
<dbReference type="CDD" id="cd13585">
    <property type="entry name" value="PBP2_TMBP_like"/>
    <property type="match status" value="1"/>
</dbReference>
<dbReference type="PROSITE" id="PS51257">
    <property type="entry name" value="PROKAR_LIPOPROTEIN"/>
    <property type="match status" value="1"/>
</dbReference>
<dbReference type="Gene3D" id="3.40.190.10">
    <property type="entry name" value="Periplasmic binding protein-like II"/>
    <property type="match status" value="2"/>
</dbReference>
<dbReference type="PANTHER" id="PTHR43649:SF34">
    <property type="entry name" value="ABC TRANSPORTER PERIPLASMIC-BINDING PROTEIN YCJN-RELATED"/>
    <property type="match status" value="1"/>
</dbReference>
<evidence type="ECO:0000256" key="3">
    <source>
        <dbReference type="ARBA" id="ARBA00022729"/>
    </source>
</evidence>
<evidence type="ECO:0000256" key="2">
    <source>
        <dbReference type="ARBA" id="ARBA00022448"/>
    </source>
</evidence>
<evidence type="ECO:0000256" key="4">
    <source>
        <dbReference type="SAM" id="SignalP"/>
    </source>
</evidence>
<accession>A0A916YU02</accession>
<dbReference type="RefSeq" id="WP_188991274.1">
    <property type="nucleotide sequence ID" value="NZ_BMHP01000001.1"/>
</dbReference>
<gene>
    <name evidence="5" type="ORF">GCM10010911_19050</name>
</gene>
<comment type="caution">
    <text evidence="5">The sequence shown here is derived from an EMBL/GenBank/DDBJ whole genome shotgun (WGS) entry which is preliminary data.</text>
</comment>
<dbReference type="AlphaFoldDB" id="A0A916YU02"/>
<name>A0A916YU02_9BACL</name>
<reference evidence="5" key="1">
    <citation type="journal article" date="2014" name="Int. J. Syst. Evol. Microbiol.">
        <title>Complete genome sequence of Corynebacterium casei LMG S-19264T (=DSM 44701T), isolated from a smear-ripened cheese.</title>
        <authorList>
            <consortium name="US DOE Joint Genome Institute (JGI-PGF)"/>
            <person name="Walter F."/>
            <person name="Albersmeier A."/>
            <person name="Kalinowski J."/>
            <person name="Ruckert C."/>
        </authorList>
    </citation>
    <scope>NUCLEOTIDE SEQUENCE</scope>
    <source>
        <strain evidence="5">CGMCC 1.15178</strain>
    </source>
</reference>
<keyword evidence="2" id="KW-0813">Transport</keyword>
<dbReference type="InterPro" id="IPR006059">
    <property type="entry name" value="SBP"/>
</dbReference>